<dbReference type="AlphaFoldDB" id="A0AAD7BJQ1"/>
<dbReference type="Pfam" id="PF25426">
    <property type="entry name" value="AAA_lid_BCS1"/>
    <property type="match status" value="1"/>
</dbReference>
<reference evidence="5" key="1">
    <citation type="submission" date="2023-03" db="EMBL/GenBank/DDBJ databases">
        <title>Massive genome expansion in bonnet fungi (Mycena s.s.) driven by repeated elements and novel gene families across ecological guilds.</title>
        <authorList>
            <consortium name="Lawrence Berkeley National Laboratory"/>
            <person name="Harder C.B."/>
            <person name="Miyauchi S."/>
            <person name="Viragh M."/>
            <person name="Kuo A."/>
            <person name="Thoen E."/>
            <person name="Andreopoulos B."/>
            <person name="Lu D."/>
            <person name="Skrede I."/>
            <person name="Drula E."/>
            <person name="Henrissat B."/>
            <person name="Morin E."/>
            <person name="Kohler A."/>
            <person name="Barry K."/>
            <person name="LaButti K."/>
            <person name="Morin E."/>
            <person name="Salamov A."/>
            <person name="Lipzen A."/>
            <person name="Mereny Z."/>
            <person name="Hegedus B."/>
            <person name="Baldrian P."/>
            <person name="Stursova M."/>
            <person name="Weitz H."/>
            <person name="Taylor A."/>
            <person name="Grigoriev I.V."/>
            <person name="Nagy L.G."/>
            <person name="Martin F."/>
            <person name="Kauserud H."/>
        </authorList>
    </citation>
    <scope>NUCLEOTIDE SEQUENCE</scope>
    <source>
        <strain evidence="5">9284</strain>
    </source>
</reference>
<feature type="compositionally biased region" description="Basic and acidic residues" evidence="3">
    <location>
        <begin position="27"/>
        <end position="36"/>
    </location>
</feature>
<name>A0AAD7BJQ1_9AGAR</name>
<evidence type="ECO:0000313" key="5">
    <source>
        <dbReference type="EMBL" id="KAJ7623123.1"/>
    </source>
</evidence>
<keyword evidence="2" id="KW-0067">ATP-binding</keyword>
<keyword evidence="6" id="KW-1185">Reference proteome</keyword>
<dbReference type="GO" id="GO:0005524">
    <property type="term" value="F:ATP binding"/>
    <property type="evidence" value="ECO:0007669"/>
    <property type="project" value="UniProtKB-KW"/>
</dbReference>
<dbReference type="InterPro" id="IPR057495">
    <property type="entry name" value="AAA_lid_BCS1"/>
</dbReference>
<feature type="region of interest" description="Disordered" evidence="3">
    <location>
        <begin position="27"/>
        <end position="59"/>
    </location>
</feature>
<keyword evidence="1" id="KW-0547">Nucleotide-binding</keyword>
<evidence type="ECO:0000313" key="6">
    <source>
        <dbReference type="Proteomes" id="UP001221142"/>
    </source>
</evidence>
<sequence length="142" mass="15873">MDIHLEFKLASKYQAEKLFSSFYLPTEEEKKGEKDSGAAVDDAEEGEEPTFFGTTHRKQAPKLGKKQVAKLAARFAENVPEREVSMAALQGYLMTYKVRPYEAVNAVKDWVESEREAQLKKVQAAAADSQTAPSTEEVKVDL</sequence>
<organism evidence="5 6">
    <name type="scientific">Roridomyces roridus</name>
    <dbReference type="NCBI Taxonomy" id="1738132"/>
    <lineage>
        <taxon>Eukaryota</taxon>
        <taxon>Fungi</taxon>
        <taxon>Dikarya</taxon>
        <taxon>Basidiomycota</taxon>
        <taxon>Agaricomycotina</taxon>
        <taxon>Agaricomycetes</taxon>
        <taxon>Agaricomycetidae</taxon>
        <taxon>Agaricales</taxon>
        <taxon>Marasmiineae</taxon>
        <taxon>Mycenaceae</taxon>
        <taxon>Roridomyces</taxon>
    </lineage>
</organism>
<comment type="caution">
    <text evidence="5">The sequence shown here is derived from an EMBL/GenBank/DDBJ whole genome shotgun (WGS) entry which is preliminary data.</text>
</comment>
<protein>
    <recommendedName>
        <fullName evidence="4">Mitochondrial chaperone BCS1-like ATPase lid domain-containing protein</fullName>
    </recommendedName>
</protein>
<evidence type="ECO:0000259" key="4">
    <source>
        <dbReference type="Pfam" id="PF25426"/>
    </source>
</evidence>
<gene>
    <name evidence="5" type="ORF">FB45DRAFT_924652</name>
</gene>
<feature type="domain" description="Mitochondrial chaperone BCS1-like ATPase lid" evidence="4">
    <location>
        <begin position="12"/>
        <end position="108"/>
    </location>
</feature>
<dbReference type="Proteomes" id="UP001221142">
    <property type="component" value="Unassembled WGS sequence"/>
</dbReference>
<evidence type="ECO:0000256" key="1">
    <source>
        <dbReference type="ARBA" id="ARBA00022741"/>
    </source>
</evidence>
<proteinExistence type="predicted"/>
<evidence type="ECO:0000256" key="3">
    <source>
        <dbReference type="SAM" id="MobiDB-lite"/>
    </source>
</evidence>
<evidence type="ECO:0000256" key="2">
    <source>
        <dbReference type="ARBA" id="ARBA00022840"/>
    </source>
</evidence>
<dbReference type="EMBL" id="JARKIF010000014">
    <property type="protein sequence ID" value="KAJ7623123.1"/>
    <property type="molecule type" value="Genomic_DNA"/>
</dbReference>
<accession>A0AAD7BJQ1</accession>